<sequence>MLKRFRSKPPQGSRLLRDITTFSAATGSVHRRSHLQLSSYPPLRICYGKTNPELQLLSHCPLSDSMDAEESNPSPRNTSLRTDGMITKELHSISEIFPYLLRQAGKQPCPKDLKALAIERPCIVPPEPQPFWCCW</sequence>
<comment type="caution">
    <text evidence="1">The sequence shown here is derived from an EMBL/GenBank/DDBJ whole genome shotgun (WGS) entry which is preliminary data.</text>
</comment>
<gene>
    <name evidence="1" type="ORF">F2Q70_00039580</name>
</gene>
<dbReference type="EMBL" id="QGKY02000190">
    <property type="protein sequence ID" value="KAF2589224.1"/>
    <property type="molecule type" value="Genomic_DNA"/>
</dbReference>
<protein>
    <submittedName>
        <fullName evidence="1">Uncharacterized protein</fullName>
    </submittedName>
</protein>
<evidence type="ECO:0000313" key="1">
    <source>
        <dbReference type="EMBL" id="KAF2589224.1"/>
    </source>
</evidence>
<organism evidence="1">
    <name type="scientific">Brassica cretica</name>
    <name type="common">Mustard</name>
    <dbReference type="NCBI Taxonomy" id="69181"/>
    <lineage>
        <taxon>Eukaryota</taxon>
        <taxon>Viridiplantae</taxon>
        <taxon>Streptophyta</taxon>
        <taxon>Embryophyta</taxon>
        <taxon>Tracheophyta</taxon>
        <taxon>Spermatophyta</taxon>
        <taxon>Magnoliopsida</taxon>
        <taxon>eudicotyledons</taxon>
        <taxon>Gunneridae</taxon>
        <taxon>Pentapetalae</taxon>
        <taxon>rosids</taxon>
        <taxon>malvids</taxon>
        <taxon>Brassicales</taxon>
        <taxon>Brassicaceae</taxon>
        <taxon>Brassiceae</taxon>
        <taxon>Brassica</taxon>
    </lineage>
</organism>
<reference evidence="1" key="1">
    <citation type="submission" date="2019-12" db="EMBL/GenBank/DDBJ databases">
        <title>Genome sequencing and annotation of Brassica cretica.</title>
        <authorList>
            <person name="Studholme D.J."/>
            <person name="Sarris P.F."/>
        </authorList>
    </citation>
    <scope>NUCLEOTIDE SEQUENCE</scope>
    <source>
        <strain evidence="1">PFS-102/07</strain>
        <tissue evidence="1">Leaf</tissue>
    </source>
</reference>
<accession>A0A8S9K425</accession>
<proteinExistence type="predicted"/>
<name>A0A8S9K425_BRACR</name>
<dbReference type="AlphaFoldDB" id="A0A8S9K425"/>